<dbReference type="Pfam" id="PF00672">
    <property type="entry name" value="HAMP"/>
    <property type="match status" value="2"/>
</dbReference>
<name>A0A4S8L607_DENBC</name>
<dbReference type="PANTHER" id="PTHR45339:SF1">
    <property type="entry name" value="HYBRID SIGNAL TRANSDUCTION HISTIDINE KINASE J"/>
    <property type="match status" value="1"/>
</dbReference>
<evidence type="ECO:0000313" key="5">
    <source>
        <dbReference type="Proteomes" id="UP000297245"/>
    </source>
</evidence>
<proteinExistence type="predicted"/>
<gene>
    <name evidence="4" type="ORF">K435DRAFT_929096</name>
</gene>
<evidence type="ECO:0000256" key="2">
    <source>
        <dbReference type="ARBA" id="ARBA00023012"/>
    </source>
</evidence>
<dbReference type="Gene3D" id="1.10.287.130">
    <property type="match status" value="1"/>
</dbReference>
<reference evidence="4 5" key="1">
    <citation type="journal article" date="2019" name="Nat. Ecol. Evol.">
        <title>Megaphylogeny resolves global patterns of mushroom evolution.</title>
        <authorList>
            <person name="Varga T."/>
            <person name="Krizsan K."/>
            <person name="Foldi C."/>
            <person name="Dima B."/>
            <person name="Sanchez-Garcia M."/>
            <person name="Sanchez-Ramirez S."/>
            <person name="Szollosi G.J."/>
            <person name="Szarkandi J.G."/>
            <person name="Papp V."/>
            <person name="Albert L."/>
            <person name="Andreopoulos W."/>
            <person name="Angelini C."/>
            <person name="Antonin V."/>
            <person name="Barry K.W."/>
            <person name="Bougher N.L."/>
            <person name="Buchanan P."/>
            <person name="Buyck B."/>
            <person name="Bense V."/>
            <person name="Catcheside P."/>
            <person name="Chovatia M."/>
            <person name="Cooper J."/>
            <person name="Damon W."/>
            <person name="Desjardin D."/>
            <person name="Finy P."/>
            <person name="Geml J."/>
            <person name="Haridas S."/>
            <person name="Hughes K."/>
            <person name="Justo A."/>
            <person name="Karasinski D."/>
            <person name="Kautmanova I."/>
            <person name="Kiss B."/>
            <person name="Kocsube S."/>
            <person name="Kotiranta H."/>
            <person name="LaButti K.M."/>
            <person name="Lechner B.E."/>
            <person name="Liimatainen K."/>
            <person name="Lipzen A."/>
            <person name="Lukacs Z."/>
            <person name="Mihaltcheva S."/>
            <person name="Morgado L.N."/>
            <person name="Niskanen T."/>
            <person name="Noordeloos M.E."/>
            <person name="Ohm R.A."/>
            <person name="Ortiz-Santana B."/>
            <person name="Ovrebo C."/>
            <person name="Racz N."/>
            <person name="Riley R."/>
            <person name="Savchenko A."/>
            <person name="Shiryaev A."/>
            <person name="Soop K."/>
            <person name="Spirin V."/>
            <person name="Szebenyi C."/>
            <person name="Tomsovsky M."/>
            <person name="Tulloss R.E."/>
            <person name="Uehling J."/>
            <person name="Grigoriev I.V."/>
            <person name="Vagvolgyi C."/>
            <person name="Papp T."/>
            <person name="Martin F.M."/>
            <person name="Miettinen O."/>
            <person name="Hibbett D.S."/>
            <person name="Nagy L.G."/>
        </authorList>
    </citation>
    <scope>NUCLEOTIDE SEQUENCE [LARGE SCALE GENOMIC DNA]</scope>
    <source>
        <strain evidence="4 5">CBS 962.96</strain>
    </source>
</reference>
<protein>
    <recommendedName>
        <fullName evidence="3">HAMP domain-containing protein</fullName>
    </recommendedName>
</protein>
<evidence type="ECO:0000259" key="3">
    <source>
        <dbReference type="PROSITE" id="PS50885"/>
    </source>
</evidence>
<organism evidence="4 5">
    <name type="scientific">Dendrothele bispora (strain CBS 962.96)</name>
    <dbReference type="NCBI Taxonomy" id="1314807"/>
    <lineage>
        <taxon>Eukaryota</taxon>
        <taxon>Fungi</taxon>
        <taxon>Dikarya</taxon>
        <taxon>Basidiomycota</taxon>
        <taxon>Agaricomycotina</taxon>
        <taxon>Agaricomycetes</taxon>
        <taxon>Agaricomycetidae</taxon>
        <taxon>Agaricales</taxon>
        <taxon>Agaricales incertae sedis</taxon>
        <taxon>Dendrothele</taxon>
    </lineage>
</organism>
<dbReference type="CDD" id="cd06225">
    <property type="entry name" value="HAMP"/>
    <property type="match status" value="2"/>
</dbReference>
<dbReference type="GO" id="GO:0071474">
    <property type="term" value="P:cellular hyperosmotic response"/>
    <property type="evidence" value="ECO:0007669"/>
    <property type="project" value="TreeGrafter"/>
</dbReference>
<evidence type="ECO:0000256" key="1">
    <source>
        <dbReference type="ARBA" id="ARBA00022553"/>
    </source>
</evidence>
<dbReference type="OrthoDB" id="10266508at2759"/>
<dbReference type="InterPro" id="IPR003661">
    <property type="entry name" value="HisK_dim/P_dom"/>
</dbReference>
<dbReference type="PANTHER" id="PTHR45339">
    <property type="entry name" value="HYBRID SIGNAL TRANSDUCTION HISTIDINE KINASE J"/>
    <property type="match status" value="1"/>
</dbReference>
<keyword evidence="5" id="KW-1185">Reference proteome</keyword>
<dbReference type="EMBL" id="ML179625">
    <property type="protein sequence ID" value="THU84046.1"/>
    <property type="molecule type" value="Genomic_DNA"/>
</dbReference>
<dbReference type="SMART" id="SM00304">
    <property type="entry name" value="HAMP"/>
    <property type="match status" value="3"/>
</dbReference>
<dbReference type="GO" id="GO:0000155">
    <property type="term" value="F:phosphorelay sensor kinase activity"/>
    <property type="evidence" value="ECO:0007669"/>
    <property type="project" value="InterPro"/>
</dbReference>
<dbReference type="InterPro" id="IPR003660">
    <property type="entry name" value="HAMP_dom"/>
</dbReference>
<feature type="domain" description="HAMP" evidence="3">
    <location>
        <begin position="181"/>
        <end position="227"/>
    </location>
</feature>
<dbReference type="AlphaFoldDB" id="A0A4S8L607"/>
<feature type="domain" description="HAMP" evidence="3">
    <location>
        <begin position="97"/>
        <end position="149"/>
    </location>
</feature>
<dbReference type="Gene3D" id="1.20.120.1530">
    <property type="match status" value="2"/>
</dbReference>
<sequence length="543" mass="58617">MPSVPECALVRYRCSVPAVVLCPRERSPDRRHVAFAFVNSDSGEDYITVERLGQFAKEVTRVSVEVGTEGKLGGQALVLDVEGTWRELTGVVNKLAANLTNQVRSIAKVTKAVALGDLSKQIEVDASGEILDLKNTVNRMVVRLRLLAAEVTRVTMEVGSQGKLGGQANVPDVSGVWWELVRSIAIVTTAVAKGDLTQKIEIQVEGEMATLKTTVNNMVDQLGAFASEVTRVALEVGTQGILGGQAKVEGVQGTWADLTRNVNKMASNLTNQVRSISEVTKAVAQGNLVKFVEVDVQGQLHGRSIVHLGLGSQAAVPEVQGEWKKLTDNVNLMAMNLTNQVRSIANVCGSDNDETQAISRWESGKSTLIAEGSSTATWLHCPALKVSFTLANTGHVKGGEIPQLYLAHPSVAREVDTEGKLGGQAKVANVAGTWKALTDNVNIIGQQFNAASQDDCRCYPRGDLTQKIGGVSVPGEMLNLVNTINELLKFMGSHRLVLQPWTETYEVFNLRDSIQKNTAAREAAELANRSKSEFLANMSHEIR</sequence>
<dbReference type="CDD" id="cd00082">
    <property type="entry name" value="HisKA"/>
    <property type="match status" value="1"/>
</dbReference>
<dbReference type="Gene3D" id="2.60.40.10">
    <property type="entry name" value="Immunoglobulins"/>
    <property type="match status" value="1"/>
</dbReference>
<dbReference type="InterPro" id="IPR013783">
    <property type="entry name" value="Ig-like_fold"/>
</dbReference>
<dbReference type="SUPFAM" id="SSF58104">
    <property type="entry name" value="Methyl-accepting chemotaxis protein (MCP) signaling domain"/>
    <property type="match status" value="1"/>
</dbReference>
<evidence type="ECO:0000313" key="4">
    <source>
        <dbReference type="EMBL" id="THU84046.1"/>
    </source>
</evidence>
<accession>A0A4S8L607</accession>
<dbReference type="Proteomes" id="UP000297245">
    <property type="component" value="Unassembled WGS sequence"/>
</dbReference>
<dbReference type="PROSITE" id="PS50885">
    <property type="entry name" value="HAMP"/>
    <property type="match status" value="2"/>
</dbReference>
<dbReference type="GO" id="GO:0016020">
    <property type="term" value="C:membrane"/>
    <property type="evidence" value="ECO:0007669"/>
    <property type="project" value="InterPro"/>
</dbReference>
<keyword evidence="1" id="KW-0597">Phosphoprotein</keyword>
<keyword evidence="2" id="KW-0902">Two-component regulatory system</keyword>